<comment type="caution">
    <text evidence="2">The sequence shown here is derived from an EMBL/GenBank/DDBJ whole genome shotgun (WGS) entry which is preliminary data.</text>
</comment>
<dbReference type="Proteomes" id="UP001417504">
    <property type="component" value="Unassembled WGS sequence"/>
</dbReference>
<organism evidence="2 3">
    <name type="scientific">Stephania japonica</name>
    <dbReference type="NCBI Taxonomy" id="461633"/>
    <lineage>
        <taxon>Eukaryota</taxon>
        <taxon>Viridiplantae</taxon>
        <taxon>Streptophyta</taxon>
        <taxon>Embryophyta</taxon>
        <taxon>Tracheophyta</taxon>
        <taxon>Spermatophyta</taxon>
        <taxon>Magnoliopsida</taxon>
        <taxon>Ranunculales</taxon>
        <taxon>Menispermaceae</taxon>
        <taxon>Menispermoideae</taxon>
        <taxon>Cissampelideae</taxon>
        <taxon>Stephania</taxon>
    </lineage>
</organism>
<evidence type="ECO:0000256" key="1">
    <source>
        <dbReference type="SAM" id="MobiDB-lite"/>
    </source>
</evidence>
<name>A0AAP0HJA7_9MAGN</name>
<gene>
    <name evidence="2" type="ORF">Sjap_023805</name>
</gene>
<protein>
    <submittedName>
        <fullName evidence="2">Uncharacterized protein</fullName>
    </submittedName>
</protein>
<dbReference type="AlphaFoldDB" id="A0AAP0HJA7"/>
<dbReference type="EMBL" id="JBBNAE010000010">
    <property type="protein sequence ID" value="KAK9090628.1"/>
    <property type="molecule type" value="Genomic_DNA"/>
</dbReference>
<evidence type="ECO:0000313" key="3">
    <source>
        <dbReference type="Proteomes" id="UP001417504"/>
    </source>
</evidence>
<proteinExistence type="predicted"/>
<feature type="region of interest" description="Disordered" evidence="1">
    <location>
        <begin position="1"/>
        <end position="53"/>
    </location>
</feature>
<reference evidence="2 3" key="1">
    <citation type="submission" date="2024-01" db="EMBL/GenBank/DDBJ databases">
        <title>Genome assemblies of Stephania.</title>
        <authorList>
            <person name="Yang L."/>
        </authorList>
    </citation>
    <scope>NUCLEOTIDE SEQUENCE [LARGE SCALE GENOMIC DNA]</scope>
    <source>
        <strain evidence="2">QJT</strain>
        <tissue evidence="2">Leaf</tissue>
    </source>
</reference>
<evidence type="ECO:0000313" key="2">
    <source>
        <dbReference type="EMBL" id="KAK9090628.1"/>
    </source>
</evidence>
<keyword evidence="3" id="KW-1185">Reference proteome</keyword>
<accession>A0AAP0HJA7</accession>
<sequence>MPSPFEMSTTNDASIALGNSSDMPSFRFRSSSGTSNTYESIASSSTDTKVSVA</sequence>